<evidence type="ECO:0000313" key="1">
    <source>
        <dbReference type="EMBL" id="GAG53567.1"/>
    </source>
</evidence>
<gene>
    <name evidence="1" type="ORF">S01H4_18666</name>
</gene>
<comment type="caution">
    <text evidence="1">The sequence shown here is derived from an EMBL/GenBank/DDBJ whole genome shotgun (WGS) entry which is preliminary data.</text>
</comment>
<dbReference type="EMBL" id="BART01008278">
    <property type="protein sequence ID" value="GAG53567.1"/>
    <property type="molecule type" value="Genomic_DNA"/>
</dbReference>
<feature type="non-terminal residue" evidence="1">
    <location>
        <position position="1"/>
    </location>
</feature>
<proteinExistence type="predicted"/>
<dbReference type="AlphaFoldDB" id="X0Z598"/>
<accession>X0Z598</accession>
<reference evidence="1" key="1">
    <citation type="journal article" date="2014" name="Front. Microbiol.">
        <title>High frequency of phylogenetically diverse reductive dehalogenase-homologous genes in deep subseafloor sedimentary metagenomes.</title>
        <authorList>
            <person name="Kawai M."/>
            <person name="Futagami T."/>
            <person name="Toyoda A."/>
            <person name="Takaki Y."/>
            <person name="Nishi S."/>
            <person name="Hori S."/>
            <person name="Arai W."/>
            <person name="Tsubouchi T."/>
            <person name="Morono Y."/>
            <person name="Uchiyama I."/>
            <person name="Ito T."/>
            <person name="Fujiyama A."/>
            <person name="Inagaki F."/>
            <person name="Takami H."/>
        </authorList>
    </citation>
    <scope>NUCLEOTIDE SEQUENCE</scope>
    <source>
        <strain evidence="1">Expedition CK06-06</strain>
    </source>
</reference>
<protein>
    <submittedName>
        <fullName evidence="1">Uncharacterized protein</fullName>
    </submittedName>
</protein>
<organism evidence="1">
    <name type="scientific">marine sediment metagenome</name>
    <dbReference type="NCBI Taxonomy" id="412755"/>
    <lineage>
        <taxon>unclassified sequences</taxon>
        <taxon>metagenomes</taxon>
        <taxon>ecological metagenomes</taxon>
    </lineage>
</organism>
<name>X0Z598_9ZZZZ</name>
<sequence>VLENWEELVAHDVVEDATDKCDLQPIAWTVEKFTQPELKTKRPAFQTSREALMALDISV</sequence>